<dbReference type="STRING" id="109895.A0A507DSB9"/>
<evidence type="ECO:0000313" key="5">
    <source>
        <dbReference type="Proteomes" id="UP000318582"/>
    </source>
</evidence>
<sequence>MRTSPDCYQRIPDRVLFLDVQVYGSGARCIVYTAENKLVQVLRNPSGDHLGALAVAFDSEKGFIVASFGPEVIFFVPQKSPQEVQWIFKSSTLHDFAVNALSWGPKGQLLVAGRDVGLWHFDEADSENPSWIKDWSCNVVAEVIKADFSPDGQFFATLSQSDRLPKVWYKVNSADFSPHFPTYQFAYLPHPTCVKNINWRRRQMKTGQGLEENVLMTNSHDNVTRLWCLMEPIQPFRFHLGAVIDPGTAHMVDGKSAPVGENVCTMHWLTGKELHDAINQRDEEEMRFATKNANRKPGTTLLKTKKLKDALKGYSDILFHTQKDGSVVFWGIQHLTCHPRRAPKVLTIMKSDNTLPPTDFDFFQRTVLVFHNDWGTRESVATVSLLIEAAIFFPAELQLVAQRQDGALNAYTMNLDDFFATSWMTPRLSLKHSWSGHRDSTMKVVRHPNLPFVATIAKDGEIIIFYNSVPMKGLRTTDGLSAVTTISPAAESSHSQIAWLPHGSHFVLFQKGILSIYTLSGSSKIHIGELKGYDNEYPLLFLHAYVDPNAKILSGDDLEEHQLLVHLIGVSGKSSTVFVWALKFEGSSLQRHSLISKTSLFGGLGLDDVSLLRALPTDDLCLIHYPQSPMGAHLFVTYSSDKLMRFWHCCDGSLASLPDSSDWAREALQDGGEMKPWRIVSEFEYPMDNLEALETDAFGKMSTVSASNGSSILSVWGNEATGLEMKQEWTTTLNDAVIALDWYFSSDGQHLLAVGMANRVHVYCQRRLASVHDTPTWDRIGDVEISWQDMTTTVAWLPTGSLMIATKHNMLVYDKWMDTSRDIDDISSSASADTTPQQTFSIVDRKNGRLPDHHPQLLIQYLLWGNLLFEALVVVKRAMMVDAGRTITETPVPLWRIFADDEVKAQREQQYDALFDFGDEAGQKVLKVGEFDDDEAAFLSEHLTRISLPNISNIDQMLLLAVIDTLVQVEKQKRSLDENGVRYVLFMRLFMFSQKSFPSQMKPMNLTSRDIAWGFFTDSQDILLDFIAQSFNNKIMWSDAKALGLGYLLRNPDTMRRTMETIARNQYMGKDDTRNPVDCSLFYIALRKKNVLLGLWKLASSHPEQAAMLRFLANDFEEERWKSAALKNAFALLGKQRYEYAVSFFLLADKLKDAVSVCLKQLNDPQLATILCRLYEGEDGPVLTETYNTYILPGAIAKGDRWLATMAFTIMKQRDKALFALLHPLDELLPAQSDSVPPPTDLAPSYSDPALLVFYHYLRRSYRVMRVPQPRIPADVETDFVYRSAQAYEHLGLPGLALDIIRKADGLIGQYLGDEGSSGVAELKAPPADDVAGGNLNMDLWGEPVSKSVDVGKTQTAGGFDWGERVSTAVKLESKADAFDWGEPVAKKTPVEPEPGGYDWGAPETKATSGGGIDWGEPTTKSSDGGGLDWGEPVSTTVGKSSLDDEFEAFKRSLGAGYDSAGEENGDEDDFDDGEPGEGSFGDEDEASSPHAVVTASEPPDPKRLLRFELEKRNMRLYKWMLAMRIVQAVYKSISIVSRNREVLQVEPTFRDYFTLLLDGMRTLLEIVEMPVEVMNRILAMRCREMDAIAAYVEIVPLHGTLRDYLPSVERFLAEECNTLARLALSDNLDGKSQAPAYVESLARQLLLFIVRWTEKASLENGCALNRTIACQTCVTAFMTLTVGALGSKDYQMLQLLVDLCDRFFDLLLAGNVDNLTVILMELSVPRAPRLHDPDADGGYGMDVDSGPDEDDFEEKSPLRDQFQAEVAIMCDALIAIVSFQHIGLTFDRYLAQLRSGGLNPSDESHGFLCDAVLRPTSILLHTMQKALAKEWVCGGVKIEKIRKYLDTHEKKKLWDTLKKTISVRKMIEFVMQAREDEEPPKPAPAEDFNSGEAKDLTVDTTAEPLQEAPELIYRTADIIHTFALNPLDQNHMAIGTHRGILEIDVMSAVNFFQRRGTFTDIHQSVDDIAVRSTAARKSVDQPPLDLDNASHKPTVKRRDTLTRKLSFDSMQKAIENNMRSLRTESSLTDLNAGRGINHTVPGVSSLSSHPTLNYYLAGISDPPTTPAVVQLYQFGQPRELVTYTSGTTARFTRCRFDPFGVRFGASDSKGDVYLWRFDASADASRPAMVVPCHSSFTNDFTFLNSSSLLATAGVSTNNQNVCLWDTLLPTSRARVKGFNVAEGGAYSLVYSPRHQLLFSGGKKGDIFVFDTRERTLVDSFQAHDHLVKALAVDSENGYLVSGSMGGDLKLWDLQTFKEQSTWTSDRPSSASPNRASATDKTGLSSYGIMQAEVVQGSVYTCGADGCVRRYAPHATQR</sequence>
<dbReference type="InterPro" id="IPR036322">
    <property type="entry name" value="WD40_repeat_dom_sf"/>
</dbReference>
<keyword evidence="5" id="KW-1185">Reference proteome</keyword>
<dbReference type="Gene3D" id="2.130.10.10">
    <property type="entry name" value="YVTN repeat-like/Quinoprotein amine dehydrogenase"/>
    <property type="match status" value="3"/>
</dbReference>
<protein>
    <recommendedName>
        <fullName evidence="3">RAVE complex protein Rav1 C-terminal domain-containing protein</fullName>
    </recommendedName>
</protein>
<proteinExistence type="predicted"/>
<dbReference type="PANTHER" id="PTHR13950:SF9">
    <property type="entry name" value="RABCONNECTIN-3A"/>
    <property type="match status" value="1"/>
</dbReference>
<feature type="compositionally biased region" description="Acidic residues" evidence="2">
    <location>
        <begin position="1461"/>
        <end position="1487"/>
    </location>
</feature>
<organism evidence="4 5">
    <name type="scientific">Powellomyces hirtus</name>
    <dbReference type="NCBI Taxonomy" id="109895"/>
    <lineage>
        <taxon>Eukaryota</taxon>
        <taxon>Fungi</taxon>
        <taxon>Fungi incertae sedis</taxon>
        <taxon>Chytridiomycota</taxon>
        <taxon>Chytridiomycota incertae sedis</taxon>
        <taxon>Chytridiomycetes</taxon>
        <taxon>Spizellomycetales</taxon>
        <taxon>Powellomycetaceae</taxon>
        <taxon>Powellomyces</taxon>
    </lineage>
</organism>
<dbReference type="InterPro" id="IPR015943">
    <property type="entry name" value="WD40/YVTN_repeat-like_dom_sf"/>
</dbReference>
<dbReference type="PROSITE" id="PS50294">
    <property type="entry name" value="WD_REPEATS_REGION"/>
    <property type="match status" value="1"/>
</dbReference>
<keyword evidence="1" id="KW-0853">WD repeat</keyword>
<feature type="region of interest" description="Disordered" evidence="2">
    <location>
        <begin position="1386"/>
        <end position="1442"/>
    </location>
</feature>
<dbReference type="SUPFAM" id="SSF50978">
    <property type="entry name" value="WD40 repeat-like"/>
    <property type="match status" value="3"/>
</dbReference>
<evidence type="ECO:0000256" key="2">
    <source>
        <dbReference type="SAM" id="MobiDB-lite"/>
    </source>
</evidence>
<comment type="caution">
    <text evidence="4">The sequence shown here is derived from an EMBL/GenBank/DDBJ whole genome shotgun (WGS) entry which is preliminary data.</text>
</comment>
<dbReference type="PANTHER" id="PTHR13950">
    <property type="entry name" value="RABCONNECTIN-RELATED"/>
    <property type="match status" value="1"/>
</dbReference>
<feature type="region of interest" description="Disordered" evidence="2">
    <location>
        <begin position="1732"/>
        <end position="1756"/>
    </location>
</feature>
<dbReference type="SMART" id="SM00320">
    <property type="entry name" value="WD40"/>
    <property type="match status" value="7"/>
</dbReference>
<dbReference type="InterPro" id="IPR052208">
    <property type="entry name" value="DmX-like/RAVE_component"/>
</dbReference>
<dbReference type="Proteomes" id="UP000318582">
    <property type="component" value="Unassembled WGS sequence"/>
</dbReference>
<name>A0A507DSB9_9FUNG</name>
<evidence type="ECO:0000313" key="4">
    <source>
        <dbReference type="EMBL" id="TPX53858.1"/>
    </source>
</evidence>
<accession>A0A507DSB9</accession>
<dbReference type="GO" id="GO:0007035">
    <property type="term" value="P:vacuolar acidification"/>
    <property type="evidence" value="ECO:0007669"/>
    <property type="project" value="TreeGrafter"/>
</dbReference>
<gene>
    <name evidence="4" type="ORF">PhCBS80983_g06126</name>
</gene>
<feature type="domain" description="RAVE complex protein Rav1 C-terminal" evidence="3">
    <location>
        <begin position="675"/>
        <end position="1299"/>
    </location>
</feature>
<dbReference type="Pfam" id="PF12234">
    <property type="entry name" value="Rav1p_C"/>
    <property type="match status" value="1"/>
</dbReference>
<feature type="repeat" description="WD" evidence="1">
    <location>
        <begin position="2221"/>
        <end position="2262"/>
    </location>
</feature>
<evidence type="ECO:0000256" key="1">
    <source>
        <dbReference type="PROSITE-ProRule" id="PRU00221"/>
    </source>
</evidence>
<dbReference type="InterPro" id="IPR022033">
    <property type="entry name" value="Rav1p_C"/>
</dbReference>
<dbReference type="PROSITE" id="PS50082">
    <property type="entry name" value="WD_REPEATS_2"/>
    <property type="match status" value="1"/>
</dbReference>
<dbReference type="InterPro" id="IPR001680">
    <property type="entry name" value="WD40_rpt"/>
</dbReference>
<reference evidence="4 5" key="1">
    <citation type="journal article" date="2019" name="Sci. Rep.">
        <title>Comparative genomics of chytrid fungi reveal insights into the obligate biotrophic and pathogenic lifestyle of Synchytrium endobioticum.</title>
        <authorList>
            <person name="van de Vossenberg B.T.L.H."/>
            <person name="Warris S."/>
            <person name="Nguyen H.D.T."/>
            <person name="van Gent-Pelzer M.P.E."/>
            <person name="Joly D.L."/>
            <person name="van de Geest H.C."/>
            <person name="Bonants P.J.M."/>
            <person name="Smith D.S."/>
            <person name="Levesque C.A."/>
            <person name="van der Lee T.A.J."/>
        </authorList>
    </citation>
    <scope>NUCLEOTIDE SEQUENCE [LARGE SCALE GENOMIC DNA]</scope>
    <source>
        <strain evidence="4 5">CBS 809.83</strain>
    </source>
</reference>
<dbReference type="Pfam" id="PF00400">
    <property type="entry name" value="WD40"/>
    <property type="match status" value="1"/>
</dbReference>
<dbReference type="EMBL" id="QEAQ01000184">
    <property type="protein sequence ID" value="TPX53858.1"/>
    <property type="molecule type" value="Genomic_DNA"/>
</dbReference>
<dbReference type="GO" id="GO:0043291">
    <property type="term" value="C:RAVE complex"/>
    <property type="evidence" value="ECO:0007669"/>
    <property type="project" value="TreeGrafter"/>
</dbReference>
<feature type="region of interest" description="Disordered" evidence="2">
    <location>
        <begin position="1457"/>
        <end position="1499"/>
    </location>
</feature>
<evidence type="ECO:0000259" key="3">
    <source>
        <dbReference type="Pfam" id="PF12234"/>
    </source>
</evidence>